<dbReference type="InterPro" id="IPR005135">
    <property type="entry name" value="Endo/exonuclease/phosphatase"/>
</dbReference>
<name>A0A8S1NGI0_9CILI</name>
<dbReference type="Pfam" id="PF03372">
    <property type="entry name" value="Exo_endo_phos"/>
    <property type="match status" value="1"/>
</dbReference>
<dbReference type="AlphaFoldDB" id="A0A8S1NGI0"/>
<sequence>MQQQISSIRKWLGSKHNNSFRFMSYNILADSLLQDNEKQLKSYEWNTRWPLIFSQIKKYKPDILCLQELDYDEKDLTQLLIQDKYEKLYLKRTQENQKDGCALFYLKQKYKLIKTYNIHLKQENLFYNSKSRIDKPNVCLITVLQDINDPNPLIIANSHLIFNKNRGDLKLCQIQLIMLALQTLQFTYQNSKIIWCGDFNLTPNSALYSYISQGQQQFSRLNPKRISGQYNISYHPIDYIQDRINVQKKCGEFNIQYEEQDYDYEYDLYVQALRCQIINDTISFHQAELNPYPIVETPIKFRSVYADFQRKKSKDLNDFYAKWSTYEPLITTMSSSQVGCVDYIWINKLQIAQVLQIPTVKDLIENPIVNSEEGSDHLALVCDLY</sequence>
<dbReference type="OrthoDB" id="290802at2759"/>
<organism evidence="2 3">
    <name type="scientific">Paramecium sonneborni</name>
    <dbReference type="NCBI Taxonomy" id="65129"/>
    <lineage>
        <taxon>Eukaryota</taxon>
        <taxon>Sar</taxon>
        <taxon>Alveolata</taxon>
        <taxon>Ciliophora</taxon>
        <taxon>Intramacronucleata</taxon>
        <taxon>Oligohymenophorea</taxon>
        <taxon>Peniculida</taxon>
        <taxon>Parameciidae</taxon>
        <taxon>Paramecium</taxon>
    </lineage>
</organism>
<accession>A0A8S1NGI0</accession>
<gene>
    <name evidence="2" type="ORF">PSON_ATCC_30995.1.T0550299</name>
</gene>
<dbReference type="PANTHER" id="PTHR12121:SF34">
    <property type="entry name" value="PROTEIN ANGEL"/>
    <property type="match status" value="1"/>
</dbReference>
<protein>
    <recommendedName>
        <fullName evidence="1">Endonuclease/exonuclease/phosphatase domain-containing protein</fullName>
    </recommendedName>
</protein>
<dbReference type="Proteomes" id="UP000692954">
    <property type="component" value="Unassembled WGS sequence"/>
</dbReference>
<evidence type="ECO:0000259" key="1">
    <source>
        <dbReference type="Pfam" id="PF03372"/>
    </source>
</evidence>
<evidence type="ECO:0000313" key="2">
    <source>
        <dbReference type="EMBL" id="CAD8090389.1"/>
    </source>
</evidence>
<comment type="caution">
    <text evidence="2">The sequence shown here is derived from an EMBL/GenBank/DDBJ whole genome shotgun (WGS) entry which is preliminary data.</text>
</comment>
<dbReference type="InterPro" id="IPR050410">
    <property type="entry name" value="CCR4/nocturin_mRNA_transcr"/>
</dbReference>
<dbReference type="EMBL" id="CAJJDN010000055">
    <property type="protein sequence ID" value="CAD8090389.1"/>
    <property type="molecule type" value="Genomic_DNA"/>
</dbReference>
<reference evidence="2" key="1">
    <citation type="submission" date="2021-01" db="EMBL/GenBank/DDBJ databases">
        <authorList>
            <consortium name="Genoscope - CEA"/>
            <person name="William W."/>
        </authorList>
    </citation>
    <scope>NUCLEOTIDE SEQUENCE</scope>
</reference>
<keyword evidence="3" id="KW-1185">Reference proteome</keyword>
<proteinExistence type="predicted"/>
<feature type="domain" description="Endonuclease/exonuclease/phosphatase" evidence="1">
    <location>
        <begin position="45"/>
        <end position="377"/>
    </location>
</feature>
<dbReference type="PANTHER" id="PTHR12121">
    <property type="entry name" value="CARBON CATABOLITE REPRESSOR PROTEIN 4"/>
    <property type="match status" value="1"/>
</dbReference>
<evidence type="ECO:0000313" key="3">
    <source>
        <dbReference type="Proteomes" id="UP000692954"/>
    </source>
</evidence>
<dbReference type="GO" id="GO:0000175">
    <property type="term" value="F:3'-5'-RNA exonuclease activity"/>
    <property type="evidence" value="ECO:0007669"/>
    <property type="project" value="TreeGrafter"/>
</dbReference>